<keyword evidence="2" id="KW-1185">Reference proteome</keyword>
<evidence type="ECO:0000313" key="1">
    <source>
        <dbReference type="EMBL" id="KAF4648289.1"/>
    </source>
</evidence>
<proteinExistence type="predicted"/>
<protein>
    <submittedName>
        <fullName evidence="1">Uncharacterized protein</fullName>
    </submittedName>
</protein>
<organism evidence="1 2">
    <name type="scientific">Perkinsus chesapeaki</name>
    <name type="common">Clam parasite</name>
    <name type="synonym">Perkinsus andrewsi</name>
    <dbReference type="NCBI Taxonomy" id="330153"/>
    <lineage>
        <taxon>Eukaryota</taxon>
        <taxon>Sar</taxon>
        <taxon>Alveolata</taxon>
        <taxon>Perkinsozoa</taxon>
        <taxon>Perkinsea</taxon>
        <taxon>Perkinsida</taxon>
        <taxon>Perkinsidae</taxon>
        <taxon>Perkinsus</taxon>
    </lineage>
</organism>
<accession>A0A7J6KNW6</accession>
<gene>
    <name evidence="1" type="ORF">FOL47_003466</name>
</gene>
<name>A0A7J6KNW6_PERCH</name>
<comment type="caution">
    <text evidence="1">The sequence shown here is derived from an EMBL/GenBank/DDBJ whole genome shotgun (WGS) entry which is preliminary data.</text>
</comment>
<sequence>MVANDGASLSEALGDAYDPAGLDIPKFPSARAARQQADGVAYDVVLTVPRAAGVPMDYDVAQEVASPRQEPVMASPVYSEEAGSESPLSAVAKVDAFGPFGGFGFFSDSKICWFSCGCEVYGFGPFPLVYARFGPGENKIY</sequence>
<dbReference type="EMBL" id="JAAPAO010002074">
    <property type="protein sequence ID" value="KAF4648289.1"/>
    <property type="molecule type" value="Genomic_DNA"/>
</dbReference>
<dbReference type="AlphaFoldDB" id="A0A7J6KNW6"/>
<evidence type="ECO:0000313" key="2">
    <source>
        <dbReference type="Proteomes" id="UP000591131"/>
    </source>
</evidence>
<dbReference type="Proteomes" id="UP000591131">
    <property type="component" value="Unassembled WGS sequence"/>
</dbReference>
<reference evidence="1 2" key="1">
    <citation type="submission" date="2020-04" db="EMBL/GenBank/DDBJ databases">
        <title>Perkinsus chesapeaki whole genome sequence.</title>
        <authorList>
            <person name="Bogema D.R."/>
        </authorList>
    </citation>
    <scope>NUCLEOTIDE SEQUENCE [LARGE SCALE GENOMIC DNA]</scope>
    <source>
        <strain evidence="1">ATCC PRA-425</strain>
    </source>
</reference>